<name>A0ABY4BVJ7_9MICO</name>
<evidence type="ECO:0000313" key="5">
    <source>
        <dbReference type="Proteomes" id="UP000832097"/>
    </source>
</evidence>
<evidence type="ECO:0000313" key="4">
    <source>
        <dbReference type="EMBL" id="UOE42924.1"/>
    </source>
</evidence>
<feature type="transmembrane region" description="Helical" evidence="2">
    <location>
        <begin position="449"/>
        <end position="469"/>
    </location>
</feature>
<organism evidence="4 5">
    <name type="scientific">Agromyces larvae</name>
    <dbReference type="NCBI Taxonomy" id="2929802"/>
    <lineage>
        <taxon>Bacteria</taxon>
        <taxon>Bacillati</taxon>
        <taxon>Actinomycetota</taxon>
        <taxon>Actinomycetes</taxon>
        <taxon>Micrococcales</taxon>
        <taxon>Microbacteriaceae</taxon>
        <taxon>Agromyces</taxon>
    </lineage>
</organism>
<feature type="compositionally biased region" description="Acidic residues" evidence="1">
    <location>
        <begin position="320"/>
        <end position="331"/>
    </location>
</feature>
<proteinExistence type="predicted"/>
<keyword evidence="2" id="KW-0812">Transmembrane</keyword>
<evidence type="ECO:0000256" key="1">
    <source>
        <dbReference type="SAM" id="MobiDB-lite"/>
    </source>
</evidence>
<dbReference type="RefSeq" id="WP_243553883.1">
    <property type="nucleotide sequence ID" value="NZ_CP094528.1"/>
</dbReference>
<reference evidence="4 5" key="1">
    <citation type="submission" date="2022-03" db="EMBL/GenBank/DDBJ databases">
        <title>Mucilaginibacter sp. isolated from the gut of Protaetia brevitarsis seulensis larvae.</title>
        <authorList>
            <person name="Won M."/>
            <person name="Kim S.-J."/>
            <person name="Kwon S.-W."/>
        </authorList>
    </citation>
    <scope>NUCLEOTIDE SEQUENCE [LARGE SCALE GENOMIC DNA]</scope>
    <source>
        <strain evidence="4 5">CFWR-12</strain>
    </source>
</reference>
<keyword evidence="2" id="KW-0472">Membrane</keyword>
<sequence>MKRTIAAFAAGVLGVGIAVAGVVAPATAAPESPSNLVTGSCNVLDVDLGGYAVEPGADAVYEDVVVTPAVAEVSHTDYEYQRFLLGIIPLDDFRWTHKWAGETDVYDWNVYKYTGKTKKHVEVKGKAAVVEQRLVADAVPANPTPNTVTVEIDGAVVNDAVAFGESYGDSIPLEKGTAGTDTYGTHSYRVTVSAYQGVGVAAVESVVAEGTTSCATGEFAAAGAIDVETTCGAAIVTLTNDELAADRVNGTYSAIVWIDGTPADFLAVFENLDVQTNYSFAEDTGEHTVEVRTGPAHGDRLLATATVDSDCVENPGGEEPGGEEPGGEEPADPTLDVTGSLIAGGAITVTGAGFAPETEYQVELHSDPQSLGTVTTDADGAFSLAGTIASSTPAGAHRVVVLLDGTEVTGTDVTIAAAAAPAATDTAATDTAATGTTAAPGLAATGFDAGAFLALAAALLAAAGVAFGVRRTARARG</sequence>
<evidence type="ECO:0008006" key="6">
    <source>
        <dbReference type="Google" id="ProtNLM"/>
    </source>
</evidence>
<accession>A0ABY4BVJ7</accession>
<keyword evidence="5" id="KW-1185">Reference proteome</keyword>
<evidence type="ECO:0000256" key="2">
    <source>
        <dbReference type="SAM" id="Phobius"/>
    </source>
</evidence>
<evidence type="ECO:0000256" key="3">
    <source>
        <dbReference type="SAM" id="SignalP"/>
    </source>
</evidence>
<dbReference type="Proteomes" id="UP000832097">
    <property type="component" value="Chromosome"/>
</dbReference>
<feature type="region of interest" description="Disordered" evidence="1">
    <location>
        <begin position="309"/>
        <end position="334"/>
    </location>
</feature>
<dbReference type="EMBL" id="CP094528">
    <property type="protein sequence ID" value="UOE42924.1"/>
    <property type="molecule type" value="Genomic_DNA"/>
</dbReference>
<keyword evidence="3" id="KW-0732">Signal</keyword>
<protein>
    <recommendedName>
        <fullName evidence="6">Carboxypeptidase regulatory-like domain-containing protein</fullName>
    </recommendedName>
</protein>
<feature type="signal peptide" evidence="3">
    <location>
        <begin position="1"/>
        <end position="28"/>
    </location>
</feature>
<feature type="chain" id="PRO_5045660932" description="Carboxypeptidase regulatory-like domain-containing protein" evidence="3">
    <location>
        <begin position="29"/>
        <end position="477"/>
    </location>
</feature>
<keyword evidence="2" id="KW-1133">Transmembrane helix</keyword>
<gene>
    <name evidence="4" type="ORF">MTO99_12075</name>
</gene>